<name>A0ABP4GPC0_9PSEU</name>
<comment type="caution">
    <text evidence="2">The sequence shown here is derived from an EMBL/GenBank/DDBJ whole genome shotgun (WGS) entry which is preliminary data.</text>
</comment>
<feature type="region of interest" description="Disordered" evidence="1">
    <location>
        <begin position="87"/>
        <end position="106"/>
    </location>
</feature>
<keyword evidence="3" id="KW-1185">Reference proteome</keyword>
<sequence length="106" mass="11483">MEPFGNGDMLHRTQQLGQVTGARTDDELARCFHVGAHDGADVLHLPRVDFTSGSPADFVLVHGECLPQIVVDTPPPELVVHGGRVVARNGEPAGADEEPLREQRIR</sequence>
<evidence type="ECO:0000313" key="3">
    <source>
        <dbReference type="Proteomes" id="UP001500653"/>
    </source>
</evidence>
<evidence type="ECO:0008006" key="4">
    <source>
        <dbReference type="Google" id="ProtNLM"/>
    </source>
</evidence>
<dbReference type="PANTHER" id="PTHR32027:SF9">
    <property type="entry name" value="BLL3847 PROTEIN"/>
    <property type="match status" value="1"/>
</dbReference>
<evidence type="ECO:0000256" key="1">
    <source>
        <dbReference type="SAM" id="MobiDB-lite"/>
    </source>
</evidence>
<dbReference type="Gene3D" id="2.30.40.10">
    <property type="entry name" value="Urease, subunit C, domain 1"/>
    <property type="match status" value="1"/>
</dbReference>
<dbReference type="InterPro" id="IPR052349">
    <property type="entry name" value="Metallo-hydrolase_Enzymes"/>
</dbReference>
<dbReference type="Proteomes" id="UP001500653">
    <property type="component" value="Unassembled WGS sequence"/>
</dbReference>
<dbReference type="InterPro" id="IPR011059">
    <property type="entry name" value="Metal-dep_hydrolase_composite"/>
</dbReference>
<gene>
    <name evidence="2" type="ORF">GCM10009676_15060</name>
</gene>
<accession>A0ABP4GPC0</accession>
<evidence type="ECO:0000313" key="2">
    <source>
        <dbReference type="EMBL" id="GAA1232777.1"/>
    </source>
</evidence>
<dbReference type="EMBL" id="BAAALN010000005">
    <property type="protein sequence ID" value="GAA1232777.1"/>
    <property type="molecule type" value="Genomic_DNA"/>
</dbReference>
<dbReference type="PANTHER" id="PTHR32027">
    <property type="entry name" value="CYTOSINE DEAMINASE"/>
    <property type="match status" value="1"/>
</dbReference>
<proteinExistence type="predicted"/>
<organism evidence="2 3">
    <name type="scientific">Prauserella halophila</name>
    <dbReference type="NCBI Taxonomy" id="185641"/>
    <lineage>
        <taxon>Bacteria</taxon>
        <taxon>Bacillati</taxon>
        <taxon>Actinomycetota</taxon>
        <taxon>Actinomycetes</taxon>
        <taxon>Pseudonocardiales</taxon>
        <taxon>Pseudonocardiaceae</taxon>
        <taxon>Prauserella</taxon>
    </lineage>
</organism>
<protein>
    <recommendedName>
        <fullName evidence="4">Amidohydrolase family protein</fullName>
    </recommendedName>
</protein>
<reference evidence="3" key="1">
    <citation type="journal article" date="2019" name="Int. J. Syst. Evol. Microbiol.">
        <title>The Global Catalogue of Microorganisms (GCM) 10K type strain sequencing project: providing services to taxonomists for standard genome sequencing and annotation.</title>
        <authorList>
            <consortium name="The Broad Institute Genomics Platform"/>
            <consortium name="The Broad Institute Genome Sequencing Center for Infectious Disease"/>
            <person name="Wu L."/>
            <person name="Ma J."/>
        </authorList>
    </citation>
    <scope>NUCLEOTIDE SEQUENCE [LARGE SCALE GENOMIC DNA]</scope>
    <source>
        <strain evidence="3">JCM 13023</strain>
    </source>
</reference>